<gene>
    <name evidence="2" type="ORF">FB45DRAFT_1038864</name>
</gene>
<protein>
    <submittedName>
        <fullName evidence="2">Uncharacterized protein</fullName>
    </submittedName>
</protein>
<evidence type="ECO:0000313" key="3">
    <source>
        <dbReference type="Proteomes" id="UP001221142"/>
    </source>
</evidence>
<dbReference type="EMBL" id="JARKIF010000040">
    <property type="protein sequence ID" value="KAJ7609419.1"/>
    <property type="molecule type" value="Genomic_DNA"/>
</dbReference>
<comment type="caution">
    <text evidence="2">The sequence shown here is derived from an EMBL/GenBank/DDBJ whole genome shotgun (WGS) entry which is preliminary data.</text>
</comment>
<dbReference type="Proteomes" id="UP001221142">
    <property type="component" value="Unassembled WGS sequence"/>
</dbReference>
<keyword evidence="1" id="KW-1133">Transmembrane helix</keyword>
<keyword evidence="3" id="KW-1185">Reference proteome</keyword>
<reference evidence="2" key="1">
    <citation type="submission" date="2023-03" db="EMBL/GenBank/DDBJ databases">
        <title>Massive genome expansion in bonnet fungi (Mycena s.s.) driven by repeated elements and novel gene families across ecological guilds.</title>
        <authorList>
            <consortium name="Lawrence Berkeley National Laboratory"/>
            <person name="Harder C.B."/>
            <person name="Miyauchi S."/>
            <person name="Viragh M."/>
            <person name="Kuo A."/>
            <person name="Thoen E."/>
            <person name="Andreopoulos B."/>
            <person name="Lu D."/>
            <person name="Skrede I."/>
            <person name="Drula E."/>
            <person name="Henrissat B."/>
            <person name="Morin E."/>
            <person name="Kohler A."/>
            <person name="Barry K."/>
            <person name="LaButti K."/>
            <person name="Morin E."/>
            <person name="Salamov A."/>
            <person name="Lipzen A."/>
            <person name="Mereny Z."/>
            <person name="Hegedus B."/>
            <person name="Baldrian P."/>
            <person name="Stursova M."/>
            <person name="Weitz H."/>
            <person name="Taylor A."/>
            <person name="Grigoriev I.V."/>
            <person name="Nagy L.G."/>
            <person name="Martin F."/>
            <person name="Kauserud H."/>
        </authorList>
    </citation>
    <scope>NUCLEOTIDE SEQUENCE</scope>
    <source>
        <strain evidence="2">9284</strain>
    </source>
</reference>
<keyword evidence="1" id="KW-0472">Membrane</keyword>
<feature type="transmembrane region" description="Helical" evidence="1">
    <location>
        <begin position="21"/>
        <end position="54"/>
    </location>
</feature>
<sequence length="232" mass="25200">MTHSTPRSNDHTHPCNIFFEYSIIAVFVLLFLTPAVLSCFPGTAGSALIAALLWVDGELLHGYAVLCIVLAIVYVPAGFGAVHEWLTKKLSNRAIDIAHSKSASALEAGIMPFPARLPPSNSYFTGTNRTLAIFYHTCIILIYIHNKGVVSPHHSGLENTRDASVFVVRGLGVDFVVLLGVELLARCVGELEVRLNMGEEEGYSLTDLDGDAAGSAFVEEKEREHSETVFGR</sequence>
<feature type="transmembrane region" description="Helical" evidence="1">
    <location>
        <begin position="60"/>
        <end position="82"/>
    </location>
</feature>
<evidence type="ECO:0000256" key="1">
    <source>
        <dbReference type="SAM" id="Phobius"/>
    </source>
</evidence>
<keyword evidence="1" id="KW-0812">Transmembrane</keyword>
<accession>A0AAD7FBN3</accession>
<dbReference type="AlphaFoldDB" id="A0AAD7FBN3"/>
<name>A0AAD7FBN3_9AGAR</name>
<proteinExistence type="predicted"/>
<evidence type="ECO:0000313" key="2">
    <source>
        <dbReference type="EMBL" id="KAJ7609419.1"/>
    </source>
</evidence>
<organism evidence="2 3">
    <name type="scientific">Roridomyces roridus</name>
    <dbReference type="NCBI Taxonomy" id="1738132"/>
    <lineage>
        <taxon>Eukaryota</taxon>
        <taxon>Fungi</taxon>
        <taxon>Dikarya</taxon>
        <taxon>Basidiomycota</taxon>
        <taxon>Agaricomycotina</taxon>
        <taxon>Agaricomycetes</taxon>
        <taxon>Agaricomycetidae</taxon>
        <taxon>Agaricales</taxon>
        <taxon>Marasmiineae</taxon>
        <taxon>Mycenaceae</taxon>
        <taxon>Roridomyces</taxon>
    </lineage>
</organism>